<feature type="transmembrane region" description="Helical" evidence="5">
    <location>
        <begin position="12"/>
        <end position="31"/>
    </location>
</feature>
<dbReference type="PANTHER" id="PTHR43424:SF1">
    <property type="entry name" value="LOCUS PUTATIVE PROTEIN 1-RELATED"/>
    <property type="match status" value="1"/>
</dbReference>
<comment type="caution">
    <text evidence="7">The sequence shown here is derived from an EMBL/GenBank/DDBJ whole genome shotgun (WGS) entry which is preliminary data.</text>
</comment>
<feature type="transmembrane region" description="Helical" evidence="5">
    <location>
        <begin position="291"/>
        <end position="310"/>
    </location>
</feature>
<feature type="transmembrane region" description="Helical" evidence="5">
    <location>
        <begin position="357"/>
        <end position="376"/>
    </location>
</feature>
<dbReference type="EMBL" id="JJPI01000019">
    <property type="protein sequence ID" value="KKG57594.1"/>
    <property type="molecule type" value="Genomic_DNA"/>
</dbReference>
<dbReference type="InterPro" id="IPR002797">
    <property type="entry name" value="Polysacc_synth"/>
</dbReference>
<dbReference type="Proteomes" id="UP000034188">
    <property type="component" value="Unassembled WGS sequence"/>
</dbReference>
<dbReference type="PATRIC" id="fig|2209.42.peg.4263"/>
<reference evidence="9 10" key="1">
    <citation type="journal article" date="2015" name="ISME J.">
        <title>Genomic and phenotypic differentiation among Methanosarcina mazei populations from Columbia River sediment.</title>
        <authorList>
            <person name="Youngblut N.D."/>
            <person name="Wirth J.S."/>
            <person name="Henriksen J.R."/>
            <person name="Smith M."/>
            <person name="Simon H."/>
            <person name="Metcalf W.W."/>
            <person name="Whitaker R.J."/>
        </authorList>
    </citation>
    <scope>NUCLEOTIDE SEQUENCE [LARGE SCALE GENOMIC DNA]</scope>
    <source>
        <strain evidence="7 9">3.F.T.1A.1</strain>
        <strain evidence="6 10">3.F.T.1A.2</strain>
        <strain evidence="8 11">3.F.T.1A.4</strain>
    </source>
</reference>
<feature type="transmembrane region" description="Helical" evidence="5">
    <location>
        <begin position="251"/>
        <end position="270"/>
    </location>
</feature>
<dbReference type="InterPro" id="IPR052556">
    <property type="entry name" value="PolySynth_Transporter"/>
</dbReference>
<dbReference type="CDD" id="cd13128">
    <property type="entry name" value="MATE_Wzx_like"/>
    <property type="match status" value="1"/>
</dbReference>
<dbReference type="Proteomes" id="UP000034566">
    <property type="component" value="Unassembled WGS sequence"/>
</dbReference>
<proteinExistence type="predicted"/>
<evidence type="ECO:0000313" key="8">
    <source>
        <dbReference type="EMBL" id="KKG63399.1"/>
    </source>
</evidence>
<dbReference type="EMBL" id="JJPK01000038">
    <property type="protein sequence ID" value="KKG63399.1"/>
    <property type="molecule type" value="Genomic_DNA"/>
</dbReference>
<dbReference type="AlphaFoldDB" id="A0A0F8GS83"/>
<keyword evidence="4 5" id="KW-0472">Membrane</keyword>
<dbReference type="EMBL" id="JJPJ01000162">
    <property type="protein sequence ID" value="KKG56894.1"/>
    <property type="molecule type" value="Genomic_DNA"/>
</dbReference>
<sequence length="483" mass="55140">MSTINNITKNAFFLLLAQIINLSLGFIYFIYMARYLGSAEFGIISFSIAFCGIFGIFIDFGLSKLMTREISRNKYLAPKYLGNILIIMLLIGITNLLLIIFIINILDYSWNKALTVCVMYLAMFSGTYTNIFNSMFQSFQRMEYQAIGGILNSIFMFVGVFIAIYNKCTTVEFAGIYVIANIIQLSFSVFMCNSRFIVPKVEIDFNFWAKVVKEAFPFGLSFVFITIYYWVDSVMLSFLQNDEAVGLYNVPYRLIKVLLIIPAVSNIILFPLMSQYYVTSKEYLNQIVQKYFRFMGAIGIPIGVGTTLLADKIILTIFGNQYIDSIISLKILVWSSVFIFLSDPLARLLESSNKQSIVARITFICMVENIILNLIAIPKYSYVGASATTLITELTALLLFIWYTHNLNIGLSKKSFFDLVKVILSSLTMSTIIVTFNNLNLYCLVTMSIICYFLTVYILKFFDESDRSIFNSIWQQISKALRI</sequence>
<evidence type="ECO:0000313" key="9">
    <source>
        <dbReference type="Proteomes" id="UP000034188"/>
    </source>
</evidence>
<feature type="transmembrane region" description="Helical" evidence="5">
    <location>
        <begin position="382"/>
        <end position="403"/>
    </location>
</feature>
<evidence type="ECO:0000256" key="2">
    <source>
        <dbReference type="ARBA" id="ARBA00022692"/>
    </source>
</evidence>
<dbReference type="Proteomes" id="UP000034279">
    <property type="component" value="Unassembled WGS sequence"/>
</dbReference>
<keyword evidence="3 5" id="KW-1133">Transmembrane helix</keyword>
<keyword evidence="2 5" id="KW-0812">Transmembrane</keyword>
<feature type="transmembrane region" description="Helical" evidence="5">
    <location>
        <begin position="322"/>
        <end position="345"/>
    </location>
</feature>
<evidence type="ECO:0000256" key="4">
    <source>
        <dbReference type="ARBA" id="ARBA00023136"/>
    </source>
</evidence>
<feature type="transmembrane region" description="Helical" evidence="5">
    <location>
        <begin position="439"/>
        <end position="459"/>
    </location>
</feature>
<feature type="transmembrane region" description="Helical" evidence="5">
    <location>
        <begin position="83"/>
        <end position="106"/>
    </location>
</feature>
<evidence type="ECO:0000313" key="7">
    <source>
        <dbReference type="EMBL" id="KKG57594.1"/>
    </source>
</evidence>
<dbReference type="PANTHER" id="PTHR43424">
    <property type="entry name" value="LOCUS PUTATIVE PROTEIN 1-RELATED"/>
    <property type="match status" value="1"/>
</dbReference>
<protein>
    <submittedName>
        <fullName evidence="7">Uncharacterized protein</fullName>
    </submittedName>
</protein>
<comment type="subcellular location">
    <subcellularLocation>
        <location evidence="1">Membrane</location>
        <topology evidence="1">Multi-pass membrane protein</topology>
    </subcellularLocation>
</comment>
<evidence type="ECO:0000313" key="6">
    <source>
        <dbReference type="EMBL" id="KKG56894.1"/>
    </source>
</evidence>
<feature type="transmembrane region" description="Helical" evidence="5">
    <location>
        <begin position="144"/>
        <end position="165"/>
    </location>
</feature>
<feature type="transmembrane region" description="Helical" evidence="5">
    <location>
        <begin position="171"/>
        <end position="190"/>
    </location>
</feature>
<dbReference type="Pfam" id="PF01943">
    <property type="entry name" value="Polysacc_synt"/>
    <property type="match status" value="1"/>
</dbReference>
<evidence type="ECO:0000256" key="1">
    <source>
        <dbReference type="ARBA" id="ARBA00004141"/>
    </source>
</evidence>
<accession>A0A0F8GS83</accession>
<evidence type="ECO:0000313" key="10">
    <source>
        <dbReference type="Proteomes" id="UP000034279"/>
    </source>
</evidence>
<evidence type="ECO:0000313" key="11">
    <source>
        <dbReference type="Proteomes" id="UP000034566"/>
    </source>
</evidence>
<feature type="transmembrane region" description="Helical" evidence="5">
    <location>
        <begin position="112"/>
        <end position="132"/>
    </location>
</feature>
<evidence type="ECO:0000256" key="5">
    <source>
        <dbReference type="SAM" id="Phobius"/>
    </source>
</evidence>
<feature type="transmembrane region" description="Helical" evidence="5">
    <location>
        <begin position="211"/>
        <end position="231"/>
    </location>
</feature>
<gene>
    <name evidence="7" type="ORF">DU33_19525</name>
    <name evidence="8" type="ORF">DU45_20270</name>
    <name evidence="6" type="ORF">DU64_05270</name>
</gene>
<dbReference type="GO" id="GO:0016020">
    <property type="term" value="C:membrane"/>
    <property type="evidence" value="ECO:0007669"/>
    <property type="project" value="UniProtKB-SubCell"/>
</dbReference>
<evidence type="ECO:0000256" key="3">
    <source>
        <dbReference type="ARBA" id="ARBA00022989"/>
    </source>
</evidence>
<feature type="transmembrane region" description="Helical" evidence="5">
    <location>
        <begin position="43"/>
        <end position="62"/>
    </location>
</feature>
<name>A0A0F8GS83_METMZ</name>
<dbReference type="RefSeq" id="WP_048036834.1">
    <property type="nucleotide sequence ID" value="NZ_JJPI01000019.1"/>
</dbReference>
<organism evidence="7 9">
    <name type="scientific">Methanosarcina mazei</name>
    <name type="common">Methanosarcina frisia</name>
    <dbReference type="NCBI Taxonomy" id="2209"/>
    <lineage>
        <taxon>Archaea</taxon>
        <taxon>Methanobacteriati</taxon>
        <taxon>Methanobacteriota</taxon>
        <taxon>Stenosarchaea group</taxon>
        <taxon>Methanomicrobia</taxon>
        <taxon>Methanosarcinales</taxon>
        <taxon>Methanosarcinaceae</taxon>
        <taxon>Methanosarcina</taxon>
    </lineage>
</organism>